<organism evidence="3 4">
    <name type="scientific">Gryllus longicercus</name>
    <dbReference type="NCBI Taxonomy" id="2509291"/>
    <lineage>
        <taxon>Eukaryota</taxon>
        <taxon>Metazoa</taxon>
        <taxon>Ecdysozoa</taxon>
        <taxon>Arthropoda</taxon>
        <taxon>Hexapoda</taxon>
        <taxon>Insecta</taxon>
        <taxon>Pterygota</taxon>
        <taxon>Neoptera</taxon>
        <taxon>Polyneoptera</taxon>
        <taxon>Orthoptera</taxon>
        <taxon>Ensifera</taxon>
        <taxon>Gryllidea</taxon>
        <taxon>Grylloidea</taxon>
        <taxon>Gryllidae</taxon>
        <taxon>Gryllinae</taxon>
        <taxon>Gryllus</taxon>
    </lineage>
</organism>
<name>A0AAN9V721_9ORTH</name>
<evidence type="ECO:0000313" key="4">
    <source>
        <dbReference type="Proteomes" id="UP001378592"/>
    </source>
</evidence>
<evidence type="ECO:0000256" key="2">
    <source>
        <dbReference type="SAM" id="Phobius"/>
    </source>
</evidence>
<dbReference type="EMBL" id="JAZDUA010000426">
    <property type="protein sequence ID" value="KAK7792793.1"/>
    <property type="molecule type" value="Genomic_DNA"/>
</dbReference>
<keyword evidence="4" id="KW-1185">Reference proteome</keyword>
<gene>
    <name evidence="3" type="ORF">R5R35_004928</name>
</gene>
<proteinExistence type="predicted"/>
<feature type="compositionally biased region" description="Basic residues" evidence="1">
    <location>
        <begin position="34"/>
        <end position="43"/>
    </location>
</feature>
<keyword evidence="2" id="KW-1133">Transmembrane helix</keyword>
<feature type="transmembrane region" description="Helical" evidence="2">
    <location>
        <begin position="121"/>
        <end position="137"/>
    </location>
</feature>
<sequence length="138" mass="15156">MNKSWEIIKFYEFITPGSKTAGAARASFSLFVHRGHKNRRARGRGGAGGGVRGPARRRSENSAGQLFHAPPVGGAKSRVASSAPLPPPHPPPPSRETRAVPQKYRRLPPARTSASERSETGRYRVPVVLVFFFFFFLS</sequence>
<keyword evidence="2" id="KW-0812">Transmembrane</keyword>
<protein>
    <submittedName>
        <fullName evidence="3">Uncharacterized protein</fullName>
    </submittedName>
</protein>
<evidence type="ECO:0000256" key="1">
    <source>
        <dbReference type="SAM" id="MobiDB-lite"/>
    </source>
</evidence>
<feature type="region of interest" description="Disordered" evidence="1">
    <location>
        <begin position="34"/>
        <end position="119"/>
    </location>
</feature>
<accession>A0AAN9V721</accession>
<feature type="compositionally biased region" description="Pro residues" evidence="1">
    <location>
        <begin position="84"/>
        <end position="94"/>
    </location>
</feature>
<comment type="caution">
    <text evidence="3">The sequence shown here is derived from an EMBL/GenBank/DDBJ whole genome shotgun (WGS) entry which is preliminary data.</text>
</comment>
<dbReference type="AlphaFoldDB" id="A0AAN9V721"/>
<dbReference type="Proteomes" id="UP001378592">
    <property type="component" value="Unassembled WGS sequence"/>
</dbReference>
<evidence type="ECO:0000313" key="3">
    <source>
        <dbReference type="EMBL" id="KAK7792793.1"/>
    </source>
</evidence>
<keyword evidence="2" id="KW-0472">Membrane</keyword>
<reference evidence="3 4" key="1">
    <citation type="submission" date="2024-03" db="EMBL/GenBank/DDBJ databases">
        <title>The genome assembly and annotation of the cricket Gryllus longicercus Weissman &amp; Gray.</title>
        <authorList>
            <person name="Szrajer S."/>
            <person name="Gray D."/>
            <person name="Ylla G."/>
        </authorList>
    </citation>
    <scope>NUCLEOTIDE SEQUENCE [LARGE SCALE GENOMIC DNA]</scope>
    <source>
        <strain evidence="3">DAG 2021-001</strain>
        <tissue evidence="3">Whole body minus gut</tissue>
    </source>
</reference>